<feature type="transmembrane region" description="Helical" evidence="8">
    <location>
        <begin position="68"/>
        <end position="87"/>
    </location>
</feature>
<organism evidence="9">
    <name type="scientific">Woronichinia naegeliana WA131</name>
    <dbReference type="NCBI Taxonomy" id="2824559"/>
    <lineage>
        <taxon>Bacteria</taxon>
        <taxon>Bacillati</taxon>
        <taxon>Cyanobacteriota</taxon>
        <taxon>Cyanophyceae</taxon>
        <taxon>Synechococcales</taxon>
        <taxon>Coelosphaeriaceae</taxon>
        <taxon>Woronichinia</taxon>
    </lineage>
</organism>
<dbReference type="EMBL" id="CP073041">
    <property type="protein sequence ID" value="UXE59250.1"/>
    <property type="molecule type" value="Genomic_DNA"/>
</dbReference>
<keyword evidence="4 8" id="KW-0812">Transmembrane</keyword>
<evidence type="ECO:0000256" key="5">
    <source>
        <dbReference type="ARBA" id="ARBA00022801"/>
    </source>
</evidence>
<gene>
    <name evidence="9" type="primary">crtA</name>
    <name evidence="9" type="ORF">KA717_25590</name>
</gene>
<keyword evidence="5 9" id="KW-0378">Hydrolase</keyword>
<name>A0A977KVQ6_9CYAN</name>
<evidence type="ECO:0000256" key="6">
    <source>
        <dbReference type="ARBA" id="ARBA00022989"/>
    </source>
</evidence>
<dbReference type="InterPro" id="IPR019127">
    <property type="entry name" value="Exosortase"/>
</dbReference>
<feature type="transmembrane region" description="Helical" evidence="8">
    <location>
        <begin position="252"/>
        <end position="271"/>
    </location>
</feature>
<feature type="transmembrane region" description="Helical" evidence="8">
    <location>
        <begin position="93"/>
        <end position="109"/>
    </location>
</feature>
<dbReference type="Proteomes" id="UP001065613">
    <property type="component" value="Chromosome"/>
</dbReference>
<comment type="subcellular location">
    <subcellularLocation>
        <location evidence="1">Cell membrane</location>
        <topology evidence="1">Multi-pass membrane protein</topology>
    </subcellularLocation>
</comment>
<dbReference type="NCBIfam" id="TIGR04178">
    <property type="entry name" value="exo_archaeo"/>
    <property type="match status" value="1"/>
</dbReference>
<dbReference type="GO" id="GO:0006508">
    <property type="term" value="P:proteolysis"/>
    <property type="evidence" value="ECO:0007669"/>
    <property type="project" value="UniProtKB-KW"/>
</dbReference>
<sequence>MMQLDWRKSVQQPSFWFVALAGGLALLHLTLLDKSKLENLFSLSFLMWLTVASLLWDKRNRLVLESNLFSTCLGSTLLMFVLLRNLYSSDTSLRILPLVGGIGIMLIASGTKHLKDYYREIIILSLLVVARLVAVFLQSINLPLWTAKFSAFALWAAGFQVYRQGVFIELPLGRVEVYGACSGVESILLMFCVAILFLFLIPVNHLYRLICIAVAVSIGFIINALRVSLLAFLVNANNTEAFDYWHGSDGSLLFAVISICLFGVYCWFAHVQRFKVPPASGEN</sequence>
<keyword evidence="2" id="KW-1003">Cell membrane</keyword>
<dbReference type="EC" id="3.4.22.-" evidence="9"/>
<protein>
    <submittedName>
        <fullName evidence="9">Cyanoexosortase A</fullName>
        <ecNumber evidence="9">3.4.22.-</ecNumber>
    </submittedName>
</protein>
<dbReference type="Pfam" id="PF09721">
    <property type="entry name" value="Exosortase_EpsH"/>
    <property type="match status" value="1"/>
</dbReference>
<evidence type="ECO:0000256" key="7">
    <source>
        <dbReference type="ARBA" id="ARBA00023136"/>
    </source>
</evidence>
<dbReference type="GO" id="GO:0008233">
    <property type="term" value="F:peptidase activity"/>
    <property type="evidence" value="ECO:0007669"/>
    <property type="project" value="UniProtKB-KW"/>
</dbReference>
<feature type="transmembrane region" description="Helical" evidence="8">
    <location>
        <begin position="12"/>
        <end position="31"/>
    </location>
</feature>
<feature type="transmembrane region" description="Helical" evidence="8">
    <location>
        <begin position="177"/>
        <end position="199"/>
    </location>
</feature>
<dbReference type="GO" id="GO:0005886">
    <property type="term" value="C:plasma membrane"/>
    <property type="evidence" value="ECO:0007669"/>
    <property type="project" value="UniProtKB-SubCell"/>
</dbReference>
<keyword evidence="3" id="KW-0645">Protease</keyword>
<evidence type="ECO:0000256" key="1">
    <source>
        <dbReference type="ARBA" id="ARBA00004651"/>
    </source>
</evidence>
<keyword evidence="7 8" id="KW-0472">Membrane</keyword>
<dbReference type="NCBIfam" id="TIGR03763">
    <property type="entry name" value="cyanoexo_CrtA"/>
    <property type="match status" value="1"/>
</dbReference>
<keyword evidence="6 8" id="KW-1133">Transmembrane helix</keyword>
<feature type="transmembrane region" description="Helical" evidence="8">
    <location>
        <begin position="37"/>
        <end position="56"/>
    </location>
</feature>
<dbReference type="InterPro" id="IPR022505">
    <property type="entry name" value="Exosortase_cyanobac"/>
</dbReference>
<reference evidence="9" key="1">
    <citation type="submission" date="2021-04" db="EMBL/GenBank/DDBJ databases">
        <title>Genome sequence of Woronichinia naegeliana from Washington state freshwater lake bloom.</title>
        <authorList>
            <person name="Dreher T.W."/>
        </authorList>
    </citation>
    <scope>NUCLEOTIDE SEQUENCE</scope>
    <source>
        <strain evidence="9">WA131</strain>
    </source>
</reference>
<dbReference type="KEGG" id="wna:KA717_25590"/>
<dbReference type="InterPro" id="IPR026392">
    <property type="entry name" value="Exo/Archaeosortase_dom"/>
</dbReference>
<feature type="transmembrane region" description="Helical" evidence="8">
    <location>
        <begin position="206"/>
        <end position="232"/>
    </location>
</feature>
<proteinExistence type="predicted"/>
<feature type="transmembrane region" description="Helical" evidence="8">
    <location>
        <begin position="121"/>
        <end position="140"/>
    </location>
</feature>
<evidence type="ECO:0000256" key="8">
    <source>
        <dbReference type="SAM" id="Phobius"/>
    </source>
</evidence>
<evidence type="ECO:0000313" key="9">
    <source>
        <dbReference type="EMBL" id="UXE59250.1"/>
    </source>
</evidence>
<dbReference type="AlphaFoldDB" id="A0A977KVQ6"/>
<evidence type="ECO:0000256" key="4">
    <source>
        <dbReference type="ARBA" id="ARBA00022692"/>
    </source>
</evidence>
<accession>A0A977KVQ6</accession>
<evidence type="ECO:0000256" key="2">
    <source>
        <dbReference type="ARBA" id="ARBA00022475"/>
    </source>
</evidence>
<evidence type="ECO:0000256" key="3">
    <source>
        <dbReference type="ARBA" id="ARBA00022670"/>
    </source>
</evidence>